<feature type="transmembrane region" description="Helical" evidence="6">
    <location>
        <begin position="389"/>
        <end position="416"/>
    </location>
</feature>
<evidence type="ECO:0000256" key="3">
    <source>
        <dbReference type="ARBA" id="ARBA00022989"/>
    </source>
</evidence>
<feature type="domain" description="RGS" evidence="7">
    <location>
        <begin position="593"/>
        <end position="649"/>
    </location>
</feature>
<dbReference type="SUPFAM" id="SSF48097">
    <property type="entry name" value="Regulator of G-protein signaling, RGS"/>
    <property type="match status" value="1"/>
</dbReference>
<feature type="transmembrane region" description="Helical" evidence="6">
    <location>
        <begin position="428"/>
        <end position="449"/>
    </location>
</feature>
<reference evidence="9 10" key="1">
    <citation type="journal article" date="2018" name="BMC Genomics">
        <title>The genome of Naegleria lovaniensis, the basis for a comparative approach to unravel pathogenicity factors of the human pathogenic amoeba N. fowleri.</title>
        <authorList>
            <person name="Liechti N."/>
            <person name="Schurch N."/>
            <person name="Bruggmann R."/>
            <person name="Wittwer M."/>
        </authorList>
    </citation>
    <scope>NUCLEOTIDE SEQUENCE [LARGE SCALE GENOMIC DNA]</scope>
    <source>
        <strain evidence="9 10">ATCC 30569</strain>
    </source>
</reference>
<dbReference type="GeneID" id="68100026"/>
<dbReference type="GO" id="GO:0007189">
    <property type="term" value="P:adenylate cyclase-activating G protein-coupled receptor signaling pathway"/>
    <property type="evidence" value="ECO:0007669"/>
    <property type="project" value="TreeGrafter"/>
</dbReference>
<keyword evidence="4 6" id="KW-0472">Membrane</keyword>
<feature type="domain" description="GAIN-B" evidence="8">
    <location>
        <begin position="20"/>
        <end position="219"/>
    </location>
</feature>
<evidence type="ECO:0000256" key="5">
    <source>
        <dbReference type="ARBA" id="ARBA00023157"/>
    </source>
</evidence>
<evidence type="ECO:0000256" key="1">
    <source>
        <dbReference type="ARBA" id="ARBA00004370"/>
    </source>
</evidence>
<keyword evidence="5" id="KW-1015">Disulfide bond</keyword>
<dbReference type="Gene3D" id="2.60.220.50">
    <property type="match status" value="1"/>
</dbReference>
<keyword evidence="3 6" id="KW-1133">Transmembrane helix</keyword>
<dbReference type="Proteomes" id="UP000816034">
    <property type="component" value="Unassembled WGS sequence"/>
</dbReference>
<feature type="transmembrane region" description="Helical" evidence="6">
    <location>
        <begin position="506"/>
        <end position="527"/>
    </location>
</feature>
<dbReference type="InterPro" id="IPR046338">
    <property type="entry name" value="GAIN_dom_sf"/>
</dbReference>
<evidence type="ECO:0000259" key="7">
    <source>
        <dbReference type="PROSITE" id="PS50132"/>
    </source>
</evidence>
<dbReference type="PROSITE" id="PS50132">
    <property type="entry name" value="RGS"/>
    <property type="match status" value="1"/>
</dbReference>
<dbReference type="RefSeq" id="XP_044546196.1">
    <property type="nucleotide sequence ID" value="XM_044697552.1"/>
</dbReference>
<gene>
    <name evidence="9" type="ORF">C9374_007572</name>
</gene>
<dbReference type="AlphaFoldDB" id="A0AA88GK08"/>
<evidence type="ECO:0008006" key="11">
    <source>
        <dbReference type="Google" id="ProtNLM"/>
    </source>
</evidence>
<dbReference type="PROSITE" id="PS50221">
    <property type="entry name" value="GAIN_B"/>
    <property type="match status" value="1"/>
</dbReference>
<protein>
    <recommendedName>
        <fullName evidence="11">RGS domain-containing protein</fullName>
    </recommendedName>
</protein>
<evidence type="ECO:0000259" key="8">
    <source>
        <dbReference type="PROSITE" id="PS50221"/>
    </source>
</evidence>
<feature type="transmembrane region" description="Helical" evidence="6">
    <location>
        <begin position="547"/>
        <end position="569"/>
    </location>
</feature>
<sequence length="764" mass="87256">MIVGSTTSTRFEHLLQLTSTAFQIHVKRNLLNDPSQNHETSSEPLQIPNQGGRISTPFELRNLNSNNVSAAVMSFGNLEKVKNLYSWNRDVTTQLINSTQFENLQQVVDALSNSSTVQRVNLVIPFELKYLQNRAILPVRELTNPVTMEIRIPKQAHELMTQIIESSSNYRIVCMYWNETKLSWESNGCLTELLNTSTVTCQCNHTTTFTAFVEVNNLLNQVDLAITIAQIIVSSLLIIVISAFLLLFILTSQKNPMKSRWILPFFALASLIVELIFSFIVPNAISLSGSDRSVLSAGNIVKQVSAMISVTFFALALLNYVVLVVRYLLFRYMYEIMELFAKLVHDKEVIMNRNVSSSNMNFDPSQDFENNQPKWFWLLKRMASKGVQIMVNIVLAIIIIGYFVIFISLVGTSSIASTSYTKVMAGSLLGYVLVISLIVIIVFVLDAVFESRFTQMTDETKLTLSKKNSEMDFKTQESQKQLIESFLNGIKNYFTTNDALSFRAEFIYYMTGVACFVISYSLGLWFIDQPTRNGRAEQGVQLAFDVLSVLFFIAAFGGHVSIVTAVNYMKSKRMKGYRNVETSVDSEDDMSEELREILTQPSLCKIFEQYAKLEFSLENIIFWKKLDRMKQLLNQSINNQHDSTNSKTISSWELLEKEFSQWKVDHMDANASMEINFPSHIKHKFNAIHTQLQKQEPSALPSQQLIQELFQDMHSDLILNLSDTFSRFMFTESYEKIMTFMQLKKEMNASFDDTQQNNSSKSIL</sequence>
<keyword evidence="10" id="KW-1185">Reference proteome</keyword>
<feature type="transmembrane region" description="Helical" evidence="6">
    <location>
        <begin position="224"/>
        <end position="250"/>
    </location>
</feature>
<dbReference type="InterPro" id="IPR000203">
    <property type="entry name" value="GPS"/>
</dbReference>
<dbReference type="Gene3D" id="1.10.167.10">
    <property type="entry name" value="Regulator of G-protein Signalling 4, domain 2"/>
    <property type="match status" value="1"/>
</dbReference>
<evidence type="ECO:0000313" key="10">
    <source>
        <dbReference type="Proteomes" id="UP000816034"/>
    </source>
</evidence>
<dbReference type="SMART" id="SM00303">
    <property type="entry name" value="GPS"/>
    <property type="match status" value="1"/>
</dbReference>
<name>A0AA88GK08_NAELO</name>
<evidence type="ECO:0000313" key="9">
    <source>
        <dbReference type="EMBL" id="KAG2378934.1"/>
    </source>
</evidence>
<evidence type="ECO:0000256" key="2">
    <source>
        <dbReference type="ARBA" id="ARBA00022692"/>
    </source>
</evidence>
<feature type="transmembrane region" description="Helical" evidence="6">
    <location>
        <begin position="262"/>
        <end position="285"/>
    </location>
</feature>
<proteinExistence type="predicted"/>
<dbReference type="EMBL" id="PYSW02000030">
    <property type="protein sequence ID" value="KAG2378934.1"/>
    <property type="molecule type" value="Genomic_DNA"/>
</dbReference>
<dbReference type="PANTHER" id="PTHR12011">
    <property type="entry name" value="ADHESION G-PROTEIN COUPLED RECEPTOR"/>
    <property type="match status" value="1"/>
</dbReference>
<evidence type="ECO:0000256" key="6">
    <source>
        <dbReference type="SAM" id="Phobius"/>
    </source>
</evidence>
<dbReference type="InterPro" id="IPR057244">
    <property type="entry name" value="GAIN_B"/>
</dbReference>
<accession>A0AA88GK08</accession>
<dbReference type="PANTHER" id="PTHR12011:SF471">
    <property type="entry name" value="G-PROTEIN COUPLED RECEPTORS FAMILY 2 PROFILE 2 DOMAIN-CONTAINING PROTEIN"/>
    <property type="match status" value="1"/>
</dbReference>
<comment type="caution">
    <text evidence="9">The sequence shown here is derived from an EMBL/GenBank/DDBJ whole genome shotgun (WGS) entry which is preliminary data.</text>
</comment>
<keyword evidence="2 6" id="KW-0812">Transmembrane</keyword>
<dbReference type="GO" id="GO:0004930">
    <property type="term" value="F:G protein-coupled receptor activity"/>
    <property type="evidence" value="ECO:0007669"/>
    <property type="project" value="TreeGrafter"/>
</dbReference>
<dbReference type="InterPro" id="IPR036305">
    <property type="entry name" value="RGS_sf"/>
</dbReference>
<dbReference type="InterPro" id="IPR044926">
    <property type="entry name" value="RGS_subdomain_2"/>
</dbReference>
<evidence type="ECO:0000256" key="4">
    <source>
        <dbReference type="ARBA" id="ARBA00023136"/>
    </source>
</evidence>
<comment type="subcellular location">
    <subcellularLocation>
        <location evidence="1">Membrane</location>
    </subcellularLocation>
</comment>
<organism evidence="9 10">
    <name type="scientific">Naegleria lovaniensis</name>
    <name type="common">Amoeba</name>
    <dbReference type="NCBI Taxonomy" id="51637"/>
    <lineage>
        <taxon>Eukaryota</taxon>
        <taxon>Discoba</taxon>
        <taxon>Heterolobosea</taxon>
        <taxon>Tetramitia</taxon>
        <taxon>Eutetramitia</taxon>
        <taxon>Vahlkampfiidae</taxon>
        <taxon>Naegleria</taxon>
    </lineage>
</organism>
<dbReference type="GO" id="GO:0005886">
    <property type="term" value="C:plasma membrane"/>
    <property type="evidence" value="ECO:0007669"/>
    <property type="project" value="TreeGrafter"/>
</dbReference>
<dbReference type="Pfam" id="PF01825">
    <property type="entry name" value="GPS"/>
    <property type="match status" value="1"/>
</dbReference>
<feature type="transmembrane region" description="Helical" evidence="6">
    <location>
        <begin position="305"/>
        <end position="329"/>
    </location>
</feature>
<dbReference type="InterPro" id="IPR016137">
    <property type="entry name" value="RGS"/>
</dbReference>